<comment type="caution">
    <text evidence="1">The sequence shown here is derived from an EMBL/GenBank/DDBJ whole genome shotgun (WGS) entry which is preliminary data.</text>
</comment>
<keyword evidence="2" id="KW-1185">Reference proteome</keyword>
<name>A0A9P6C557_9AGAR</name>
<proteinExistence type="predicted"/>
<accession>A0A9P6C557</accession>
<gene>
    <name evidence="1" type="ORF">P691DRAFT_552109</name>
</gene>
<reference evidence="1" key="1">
    <citation type="submission" date="2020-11" db="EMBL/GenBank/DDBJ databases">
        <authorList>
            <consortium name="DOE Joint Genome Institute"/>
            <person name="Ahrendt S."/>
            <person name="Riley R."/>
            <person name="Andreopoulos W."/>
            <person name="Labutti K."/>
            <person name="Pangilinan J."/>
            <person name="Ruiz-Duenas F.J."/>
            <person name="Barrasa J.M."/>
            <person name="Sanchez-Garcia M."/>
            <person name="Camarero S."/>
            <person name="Miyauchi S."/>
            <person name="Serrano A."/>
            <person name="Linde D."/>
            <person name="Babiker R."/>
            <person name="Drula E."/>
            <person name="Ayuso-Fernandez I."/>
            <person name="Pacheco R."/>
            <person name="Padilla G."/>
            <person name="Ferreira P."/>
            <person name="Barriuso J."/>
            <person name="Kellner H."/>
            <person name="Castanera R."/>
            <person name="Alfaro M."/>
            <person name="Ramirez L."/>
            <person name="Pisabarro A.G."/>
            <person name="Kuo A."/>
            <person name="Tritt A."/>
            <person name="Lipzen A."/>
            <person name="He G."/>
            <person name="Yan M."/>
            <person name="Ng V."/>
            <person name="Cullen D."/>
            <person name="Martin F."/>
            <person name="Rosso M.-N."/>
            <person name="Henrissat B."/>
            <person name="Hibbett D."/>
            <person name="Martinez A.T."/>
            <person name="Grigoriev I.V."/>
        </authorList>
    </citation>
    <scope>NUCLEOTIDE SEQUENCE</scope>
    <source>
        <strain evidence="1">MF-IS2</strain>
    </source>
</reference>
<dbReference type="EMBL" id="MU151129">
    <property type="protein sequence ID" value="KAF9449470.1"/>
    <property type="molecule type" value="Genomic_DNA"/>
</dbReference>
<evidence type="ECO:0000313" key="2">
    <source>
        <dbReference type="Proteomes" id="UP000807342"/>
    </source>
</evidence>
<sequence length="149" mass="16177">MLWIQSMTVPSDIPQARINHSWVGKLSSFHKPLCSYHDSGSRIDSICVGQCAIAPFTFGEGQRRRASGQRCGAALNVFQGLSLAPLSYILTNRERTKHAGSIKGKYTLGMFLLSCLGPSNKENSGTINMTHISSTEYGESSIISFGAHP</sequence>
<evidence type="ECO:0000313" key="1">
    <source>
        <dbReference type="EMBL" id="KAF9449470.1"/>
    </source>
</evidence>
<protein>
    <submittedName>
        <fullName evidence="1">Uncharacterized protein</fullName>
    </submittedName>
</protein>
<dbReference type="AlphaFoldDB" id="A0A9P6C557"/>
<organism evidence="1 2">
    <name type="scientific">Macrolepiota fuliginosa MF-IS2</name>
    <dbReference type="NCBI Taxonomy" id="1400762"/>
    <lineage>
        <taxon>Eukaryota</taxon>
        <taxon>Fungi</taxon>
        <taxon>Dikarya</taxon>
        <taxon>Basidiomycota</taxon>
        <taxon>Agaricomycotina</taxon>
        <taxon>Agaricomycetes</taxon>
        <taxon>Agaricomycetidae</taxon>
        <taxon>Agaricales</taxon>
        <taxon>Agaricineae</taxon>
        <taxon>Agaricaceae</taxon>
        <taxon>Macrolepiota</taxon>
    </lineage>
</organism>
<dbReference type="Proteomes" id="UP000807342">
    <property type="component" value="Unassembled WGS sequence"/>
</dbReference>